<protein>
    <recommendedName>
        <fullName evidence="1">Protein kinase domain-containing protein</fullName>
    </recommendedName>
</protein>
<organism evidence="2 3">
    <name type="scientific">Stentor coeruleus</name>
    <dbReference type="NCBI Taxonomy" id="5963"/>
    <lineage>
        <taxon>Eukaryota</taxon>
        <taxon>Sar</taxon>
        <taxon>Alveolata</taxon>
        <taxon>Ciliophora</taxon>
        <taxon>Postciliodesmatophora</taxon>
        <taxon>Heterotrichea</taxon>
        <taxon>Heterotrichida</taxon>
        <taxon>Stentoridae</taxon>
        <taxon>Stentor</taxon>
    </lineage>
</organism>
<dbReference type="SMART" id="SM00220">
    <property type="entry name" value="S_TKc"/>
    <property type="match status" value="1"/>
</dbReference>
<dbReference type="InterPro" id="IPR011009">
    <property type="entry name" value="Kinase-like_dom_sf"/>
</dbReference>
<dbReference type="SUPFAM" id="SSF57850">
    <property type="entry name" value="RING/U-box"/>
    <property type="match status" value="1"/>
</dbReference>
<dbReference type="PANTHER" id="PTHR24362:SF309">
    <property type="entry name" value="PROTEIN KINASE DOMAIN-CONTAINING PROTEIN"/>
    <property type="match status" value="1"/>
</dbReference>
<dbReference type="PANTHER" id="PTHR24362">
    <property type="entry name" value="SERINE/THREONINE-PROTEIN KINASE NEK"/>
    <property type="match status" value="1"/>
</dbReference>
<sequence length="433" mass="51380">MTPEQYYRTYEVAKIPLKTKENMFLVNFCSYKNYPCYPSKAVLKIIKIESQEDEMHELAMKLCKNSCVKMYYNKDLSKTKELFLEHYPRGTLAENLKLKNELPAEFIKKSMHDLSVALKKFHSKHFFHGNIAIHNLYVSHTLSYSGFSLSGEENKPSSDNYNFIHNYYNPNEYQMMIRNPFLADIWNLGFVFFQMVVGEQDDGFRYIFKGDQQREAKRLLKTKNISKQVRKIILAMISIPPNISMNQVVNQLPIPYDYKTEIINKEGCSYCGFVNYNSRNEIDSWIPINPLCPHLFHVGCLRDHLRMKIYYAKSINDIKCKYCEAVFPYSLETYTSKFDYKVRLKAELLYYNSQTFICPEGHVCEPKKMLNEKLKRYKISCDKCKSKYCSFCGQVHLLLKGCRQFEVLEKRLKRISDEYWRDMPREHYNLCTK</sequence>
<dbReference type="AlphaFoldDB" id="A0A1R2AN72"/>
<dbReference type="Proteomes" id="UP000187209">
    <property type="component" value="Unassembled WGS sequence"/>
</dbReference>
<evidence type="ECO:0000313" key="3">
    <source>
        <dbReference type="Proteomes" id="UP000187209"/>
    </source>
</evidence>
<dbReference type="PROSITE" id="PS50011">
    <property type="entry name" value="PROTEIN_KINASE_DOM"/>
    <property type="match status" value="1"/>
</dbReference>
<name>A0A1R2AN72_9CILI</name>
<proteinExistence type="predicted"/>
<dbReference type="GO" id="GO:0005524">
    <property type="term" value="F:ATP binding"/>
    <property type="evidence" value="ECO:0007669"/>
    <property type="project" value="InterPro"/>
</dbReference>
<feature type="domain" description="Protein kinase" evidence="1">
    <location>
        <begin position="1"/>
        <end position="257"/>
    </location>
</feature>
<keyword evidence="3" id="KW-1185">Reference proteome</keyword>
<evidence type="ECO:0000313" key="2">
    <source>
        <dbReference type="EMBL" id="OMJ65978.1"/>
    </source>
</evidence>
<gene>
    <name evidence="2" type="ORF">SteCoe_37340</name>
</gene>
<dbReference type="Gene3D" id="1.10.510.10">
    <property type="entry name" value="Transferase(Phosphotransferase) domain 1"/>
    <property type="match status" value="1"/>
</dbReference>
<evidence type="ECO:0000259" key="1">
    <source>
        <dbReference type="PROSITE" id="PS50011"/>
    </source>
</evidence>
<comment type="caution">
    <text evidence="2">The sequence shown here is derived from an EMBL/GenBank/DDBJ whole genome shotgun (WGS) entry which is preliminary data.</text>
</comment>
<reference evidence="2 3" key="1">
    <citation type="submission" date="2016-11" db="EMBL/GenBank/DDBJ databases">
        <title>The macronuclear genome of Stentor coeruleus: a giant cell with tiny introns.</title>
        <authorList>
            <person name="Slabodnick M."/>
            <person name="Ruby J.G."/>
            <person name="Reiff S.B."/>
            <person name="Swart E.C."/>
            <person name="Gosai S."/>
            <person name="Prabakaran S."/>
            <person name="Witkowska E."/>
            <person name="Larue G.E."/>
            <person name="Fisher S."/>
            <person name="Freeman R.M."/>
            <person name="Gunawardena J."/>
            <person name="Chu W."/>
            <person name="Stover N.A."/>
            <person name="Gregory B.D."/>
            <person name="Nowacki M."/>
            <person name="Derisi J."/>
            <person name="Roy S.W."/>
            <person name="Marshall W.F."/>
            <person name="Sood P."/>
        </authorList>
    </citation>
    <scope>NUCLEOTIDE SEQUENCE [LARGE SCALE GENOMIC DNA]</scope>
    <source>
        <strain evidence="2">WM001</strain>
    </source>
</reference>
<accession>A0A1R2AN72</accession>
<dbReference type="GO" id="GO:0004672">
    <property type="term" value="F:protein kinase activity"/>
    <property type="evidence" value="ECO:0007669"/>
    <property type="project" value="InterPro"/>
</dbReference>
<dbReference type="SUPFAM" id="SSF56112">
    <property type="entry name" value="Protein kinase-like (PK-like)"/>
    <property type="match status" value="1"/>
</dbReference>
<dbReference type="EMBL" id="MPUH01001864">
    <property type="protein sequence ID" value="OMJ65978.1"/>
    <property type="molecule type" value="Genomic_DNA"/>
</dbReference>
<dbReference type="InterPro" id="IPR000719">
    <property type="entry name" value="Prot_kinase_dom"/>
</dbReference>